<evidence type="ECO:0000259" key="2">
    <source>
        <dbReference type="Pfam" id="PF12697"/>
    </source>
</evidence>
<accession>A0A0N9I5F3</accession>
<evidence type="ECO:0000256" key="1">
    <source>
        <dbReference type="ARBA" id="ARBA00022801"/>
    </source>
</evidence>
<dbReference type="PANTHER" id="PTHR43329">
    <property type="entry name" value="EPOXIDE HYDROLASE"/>
    <property type="match status" value="1"/>
</dbReference>
<evidence type="ECO:0000313" key="4">
    <source>
        <dbReference type="Proteomes" id="UP000063699"/>
    </source>
</evidence>
<proteinExistence type="predicted"/>
<dbReference type="SUPFAM" id="SSF53474">
    <property type="entry name" value="alpha/beta-Hydrolases"/>
    <property type="match status" value="1"/>
</dbReference>
<keyword evidence="1" id="KW-0378">Hydrolase</keyword>
<dbReference type="Pfam" id="PF12697">
    <property type="entry name" value="Abhydrolase_6"/>
    <property type="match status" value="1"/>
</dbReference>
<dbReference type="InterPro" id="IPR029058">
    <property type="entry name" value="AB_hydrolase_fold"/>
</dbReference>
<dbReference type="RefSeq" id="WP_054292793.1">
    <property type="nucleotide sequence ID" value="NZ_CP012752.1"/>
</dbReference>
<protein>
    <recommendedName>
        <fullName evidence="2">AB hydrolase-1 domain-containing protein</fullName>
    </recommendedName>
</protein>
<dbReference type="InterPro" id="IPR000639">
    <property type="entry name" value="Epox_hydrolase-like"/>
</dbReference>
<dbReference type="Proteomes" id="UP000063699">
    <property type="component" value="Chromosome"/>
</dbReference>
<sequence>MIVFLHGVPETSAIWRKVQAAVGVESVALDLPGFGSPRPDGFTSTKDEYVEWVAGQLDQYDTVDLVGHDWGAGLVYRLAATRPLRSWVADVGNVVHPDYVWHSLAQTWQTPGDGEAAVARMLATPREDTAARYTATFRLDEADALEMASGVDETMGSSILSLYRSATPNPHAHWGPWTRVEAPGLVLHPTDDPFCDEAMGRAVARTLGAGFRTIEASHFWPYQAPEQAAEVLTEFWASAR</sequence>
<keyword evidence="4" id="KW-1185">Reference proteome</keyword>
<dbReference type="Gene3D" id="3.40.50.1820">
    <property type="entry name" value="alpha/beta hydrolase"/>
    <property type="match status" value="1"/>
</dbReference>
<dbReference type="KEGG" id="kphy:AOZ06_31980"/>
<dbReference type="EMBL" id="CP012752">
    <property type="protein sequence ID" value="ALG10891.1"/>
    <property type="molecule type" value="Genomic_DNA"/>
</dbReference>
<dbReference type="STRING" id="860235.AOZ06_31980"/>
<dbReference type="GO" id="GO:0016787">
    <property type="term" value="F:hydrolase activity"/>
    <property type="evidence" value="ECO:0007669"/>
    <property type="project" value="UniProtKB-KW"/>
</dbReference>
<dbReference type="InterPro" id="IPR000073">
    <property type="entry name" value="AB_hydrolase_1"/>
</dbReference>
<organism evidence="3 4">
    <name type="scientific">Kibdelosporangium phytohabitans</name>
    <dbReference type="NCBI Taxonomy" id="860235"/>
    <lineage>
        <taxon>Bacteria</taxon>
        <taxon>Bacillati</taxon>
        <taxon>Actinomycetota</taxon>
        <taxon>Actinomycetes</taxon>
        <taxon>Pseudonocardiales</taxon>
        <taxon>Pseudonocardiaceae</taxon>
        <taxon>Kibdelosporangium</taxon>
    </lineage>
</organism>
<dbReference type="PRINTS" id="PR00412">
    <property type="entry name" value="EPOXHYDRLASE"/>
</dbReference>
<gene>
    <name evidence="3" type="ORF">AOZ06_31980</name>
</gene>
<name>A0A0N9I5F3_9PSEU</name>
<dbReference type="AlphaFoldDB" id="A0A0N9I5F3"/>
<dbReference type="OrthoDB" id="4540226at2"/>
<feature type="domain" description="AB hydrolase-1" evidence="2">
    <location>
        <begin position="2"/>
        <end position="230"/>
    </location>
</feature>
<reference evidence="3 4" key="1">
    <citation type="submission" date="2015-07" db="EMBL/GenBank/DDBJ databases">
        <title>Genome sequencing of Kibdelosporangium phytohabitans.</title>
        <authorList>
            <person name="Qin S."/>
            <person name="Xing K."/>
        </authorList>
    </citation>
    <scope>NUCLEOTIDE SEQUENCE [LARGE SCALE GENOMIC DNA]</scope>
    <source>
        <strain evidence="3 4">KLBMP1111</strain>
    </source>
</reference>
<evidence type="ECO:0000313" key="3">
    <source>
        <dbReference type="EMBL" id="ALG10891.1"/>
    </source>
</evidence>